<name>A0A5D3GBZ8_9PSED</name>
<accession>A0A5D3GBZ8</accession>
<sequence>MTLSNISSSNRLSDPVMNSHPLSIEAPIQQAQATGETGDRRLLELYASAIRQATQTNTGDETIDNIPNDSRFGAWWQQLYNATHSPVFLEWAKSKNIDTSQAITINPHSDVLTVTINGERTELRGSEQGPGWREATGPIMVAAKALGSSTVDAPTRPELAPLILVARFYGEVLLPYRKEEVLARATQLEHNQEFDVLGAETYVDLGAQSPEILEQQKRELGDSANKFALLEKLKKFNHVHPQFLAGYLADTRVSAHPDSSYRQDTQQPDASLQDLLHANGWYVPNNVDELKNLIHVLGSPALPQTTDGNFAGALAWPTPMSAEDQSELVRIVIDNQPPLPGLSSDARLGSADVLGALVKQVPRAVLDQGDPVATVEWILNSGVGQKLGTELKKRMGEVAQHSTPREVLLTVLAVTLDSQSLVEAKPDYIAGFNLTAPEFNHQPLSVIKQGLIDHLVQTNKTTPEAAPVAAMLLLSRAAPELCVKDIPEDVTYLSANWLKLKAAVGRLEATSPGAATRMSFSEIVNFDAIEPITDHEQEIQTLTALPGLREWGKAHGKLSLTKEHTAQQLEETQKAFSQEQQQILSAADVLTSSPPTQRSIALAELKAHFGEDMPFEEKSIRSHVTRTDGYRLTPSLTLDPEGSYSLLDLFLAKKAGLTVGWYSTNPKITETVINKLLTLPDPITKHSEVFDQYAEDLSQAWSTVTKKLISNLPLEDRKNIEWGDLEFYEKGQTTRTETIAGRAGALHYSNGFSRPKEDRSLIIKTVRNGVETYYEFDPQRKAIRKRDDWKDTFHEGPQGPETEIQYGGLGKQFTVDTIQKHPASDDAATRRGAPENEDFLPDSFSSDRSNFLGMLLSKNIIGSYGMEEVKASTREVTTFDQEKEKQTFFRNLILGLIPGGSAVWNLAHGNYKDAAADIIFDIVLYGATAGLGKPVSGASRAGSSHFGKFLTAGKSTAGVGNLLRSTTNGGGKLVSTGRQWFGRLTGSSDSVDLLKLSNRHDIAIGTYKPLNGEPISNVAAKFDEATGRWSPYDVTKNKVYGKPLENFTPETARYFEDSLGVADDVADGVGEVVRRRKKTNHLEKSLANDRAIHLGREIKDFKVLGDGIFCYVDKYKGVERLNICAHGVNPNFKQLLTDEPMSMFFNGKKNTPADLLEHLRASGISPEKFNNVRLLMCHSANGSANSFGSQFGKLIKRDVKAFQGPVRAYVVPEHVDALKADINLTSPGASAADINQRIYNQLQLNLSLGTSKTSSKGISGSRSGKEIPFYYRPVKFKAS</sequence>
<dbReference type="RefSeq" id="WP_148853341.1">
    <property type="nucleotide sequence ID" value="NZ_VSRO01000005.1"/>
</dbReference>
<reference evidence="1 2" key="2">
    <citation type="submission" date="2019-08" db="EMBL/GenBank/DDBJ databases">
        <authorList>
            <person name="Brilhante M."/>
            <person name="Perreten V."/>
        </authorList>
    </citation>
    <scope>NUCLEOTIDE SEQUENCE [LARGE SCALE GENOMIC DNA]</scope>
    <source>
        <strain evidence="1 2">MCP106</strain>
    </source>
</reference>
<dbReference type="EMBL" id="VSRO01000005">
    <property type="protein sequence ID" value="TYK57933.1"/>
    <property type="molecule type" value="Genomic_DNA"/>
</dbReference>
<protein>
    <submittedName>
        <fullName evidence="1">Uncharacterized protein</fullName>
    </submittedName>
</protein>
<dbReference type="AlphaFoldDB" id="A0A5D3GBZ8"/>
<evidence type="ECO:0000313" key="2">
    <source>
        <dbReference type="Proteomes" id="UP000324029"/>
    </source>
</evidence>
<reference evidence="1 2" key="1">
    <citation type="submission" date="2019-08" db="EMBL/GenBank/DDBJ databases">
        <title>Subclass B2 metallo-beta lactamase from Pseudomonas synxantha.</title>
        <authorList>
            <person name="Poirel L."/>
            <person name="Palmieri M."/>
            <person name="Masseron A."/>
            <person name="Perreten V."/>
            <person name="Nordman P."/>
        </authorList>
    </citation>
    <scope>NUCLEOTIDE SEQUENCE [LARGE SCALE GENOMIC DNA]</scope>
    <source>
        <strain evidence="1 2">MCP106</strain>
    </source>
</reference>
<evidence type="ECO:0000313" key="1">
    <source>
        <dbReference type="EMBL" id="TYK57933.1"/>
    </source>
</evidence>
<comment type="caution">
    <text evidence="1">The sequence shown here is derived from an EMBL/GenBank/DDBJ whole genome shotgun (WGS) entry which is preliminary data.</text>
</comment>
<gene>
    <name evidence="1" type="ORF">FXO26_11795</name>
</gene>
<organism evidence="1 2">
    <name type="scientific">Pseudomonas synxantha</name>
    <dbReference type="NCBI Taxonomy" id="47883"/>
    <lineage>
        <taxon>Bacteria</taxon>
        <taxon>Pseudomonadati</taxon>
        <taxon>Pseudomonadota</taxon>
        <taxon>Gammaproteobacteria</taxon>
        <taxon>Pseudomonadales</taxon>
        <taxon>Pseudomonadaceae</taxon>
        <taxon>Pseudomonas</taxon>
    </lineage>
</organism>
<proteinExistence type="predicted"/>
<dbReference type="Proteomes" id="UP000324029">
    <property type="component" value="Unassembled WGS sequence"/>
</dbReference>